<feature type="binding site" evidence="11">
    <location>
        <position position="152"/>
    </location>
    <ligand>
        <name>substrate</name>
    </ligand>
</feature>
<comment type="subunit">
    <text evidence="10 11">Homooctamer. Dimer of tetramers.</text>
</comment>
<dbReference type="Gene3D" id="3.20.20.70">
    <property type="entry name" value="Aldolase class I"/>
    <property type="match status" value="1"/>
</dbReference>
<gene>
    <name evidence="11 13" type="primary">fni</name>
    <name evidence="13" type="ORF">RAK27_09910</name>
</gene>
<comment type="cofactor">
    <cofactor evidence="1 11">
        <name>FMN</name>
        <dbReference type="ChEBI" id="CHEBI:58210"/>
    </cofactor>
</comment>
<dbReference type="AlphaFoldDB" id="A0AAW9JZC8"/>
<dbReference type="PANTHER" id="PTHR43665">
    <property type="entry name" value="ISOPENTENYL-DIPHOSPHATE DELTA-ISOMERASE"/>
    <property type="match status" value="1"/>
</dbReference>
<dbReference type="RefSeq" id="WP_322808991.1">
    <property type="nucleotide sequence ID" value="NZ_JAVBVO010000003.1"/>
</dbReference>
<evidence type="ECO:0000256" key="2">
    <source>
        <dbReference type="ARBA" id="ARBA00022490"/>
    </source>
</evidence>
<dbReference type="GO" id="GO:0010181">
    <property type="term" value="F:FMN binding"/>
    <property type="evidence" value="ECO:0007669"/>
    <property type="project" value="UniProtKB-UniRule"/>
</dbReference>
<comment type="catalytic activity">
    <reaction evidence="11">
        <text>isopentenyl diphosphate = dimethylallyl diphosphate</text>
        <dbReference type="Rhea" id="RHEA:23284"/>
        <dbReference type="ChEBI" id="CHEBI:57623"/>
        <dbReference type="ChEBI" id="CHEBI:128769"/>
        <dbReference type="EC" id="5.3.3.2"/>
    </reaction>
</comment>
<feature type="binding site" evidence="11">
    <location>
        <position position="122"/>
    </location>
    <ligand>
        <name>FMN</name>
        <dbReference type="ChEBI" id="CHEBI:58210"/>
    </ligand>
</feature>
<comment type="cofactor">
    <cofactor evidence="11">
        <name>Mg(2+)</name>
        <dbReference type="ChEBI" id="CHEBI:18420"/>
    </cofactor>
</comment>
<dbReference type="Proteomes" id="UP001290462">
    <property type="component" value="Unassembled WGS sequence"/>
</dbReference>
<evidence type="ECO:0000256" key="7">
    <source>
        <dbReference type="ARBA" id="ARBA00022857"/>
    </source>
</evidence>
<dbReference type="GO" id="GO:0070402">
    <property type="term" value="F:NADPH binding"/>
    <property type="evidence" value="ECO:0007669"/>
    <property type="project" value="UniProtKB-UniRule"/>
</dbReference>
<dbReference type="GO" id="GO:0004452">
    <property type="term" value="F:isopentenyl-diphosphate delta-isomerase activity"/>
    <property type="evidence" value="ECO:0007669"/>
    <property type="project" value="UniProtKB-UniRule"/>
</dbReference>
<evidence type="ECO:0000256" key="5">
    <source>
        <dbReference type="ARBA" id="ARBA00022723"/>
    </source>
</evidence>
<evidence type="ECO:0000313" key="13">
    <source>
        <dbReference type="EMBL" id="MDZ5758970.1"/>
    </source>
</evidence>
<evidence type="ECO:0000256" key="3">
    <source>
        <dbReference type="ARBA" id="ARBA00022630"/>
    </source>
</evidence>
<feature type="binding site" evidence="11">
    <location>
        <position position="93"/>
    </location>
    <ligand>
        <name>FMN</name>
        <dbReference type="ChEBI" id="CHEBI:58210"/>
    </ligand>
</feature>
<keyword evidence="6 11" id="KW-0460">Magnesium</keyword>
<comment type="caution">
    <text evidence="13">The sequence shown here is derived from an EMBL/GenBank/DDBJ whole genome shotgun (WGS) entry which is preliminary data.</text>
</comment>
<sequence length="354" mass="38777">MTIENRKNQHVDLAESMFHQPKPSDYDALRFVHHSFPEMAVSDTSLATSFLGLNLTSPFYINGMTGGSKRTKIINGDLALIAKETGLAMATGSQSAAIKQPELTDTFQIIRQNNPNGLIFANLGTGNSVEAGKKAVAMLDANALQIHVNAPQELIMPEGDRDFSNWLTEIEKMVQEIDVPIIVKEVGFGMSRETIELLIERGVQAVDVSGRGGTNFAAIENMRRKTRELDYLETWGQSSIISLLEAQPLSQSIELLASGGIRNPLDVIKALSLGAKAVGISGLFLHLLLENGVSATITEIQRWQEQMQTILTLLGKTTIADLQKTDLIIGGEVREWCLAREIPYQTFAKRSTNG</sequence>
<evidence type="ECO:0000256" key="8">
    <source>
        <dbReference type="ARBA" id="ARBA00023229"/>
    </source>
</evidence>
<reference evidence="13" key="1">
    <citation type="submission" date="2023-08" db="EMBL/GenBank/DDBJ databases">
        <title>Genomic characterization of piscicolin 126 produced by Carnobacterium maltaromaticum CM22 strain isolated from salmon (Salmo salar).</title>
        <authorList>
            <person name="Gonzalez-Gragera E."/>
            <person name="Garcia-Lopez J.D."/>
            <person name="Teso-Perez C."/>
            <person name="Gimenez-Hernandez I."/>
            <person name="Peralta-Sanchez J.M."/>
            <person name="Valdivia E."/>
            <person name="Montalban-Lopez M."/>
            <person name="Martin-Platero A.M."/>
            <person name="Banos A."/>
            <person name="Martinez-Bueno M."/>
        </authorList>
    </citation>
    <scope>NUCLEOTIDE SEQUENCE</scope>
    <source>
        <strain evidence="13">CM22</strain>
    </source>
</reference>
<feature type="domain" description="FMN-dependent dehydrogenase" evidence="12">
    <location>
        <begin position="165"/>
        <end position="325"/>
    </location>
</feature>
<comment type="function">
    <text evidence="11">Involved in the biosynthesis of isoprenoids. Catalyzes the 1,3-allylic rearrangement of the homoallylic substrate isopentenyl (IPP) to its allylic isomer, dimethylallyl diphosphate (DMAPP).</text>
</comment>
<keyword evidence="9 11" id="KW-0413">Isomerase</keyword>
<dbReference type="EMBL" id="JAVBVO010000003">
    <property type="protein sequence ID" value="MDZ5758970.1"/>
    <property type="molecule type" value="Genomic_DNA"/>
</dbReference>
<keyword evidence="7 11" id="KW-0521">NADP</keyword>
<dbReference type="Pfam" id="PF01070">
    <property type="entry name" value="FMN_dh"/>
    <property type="match status" value="1"/>
</dbReference>
<feature type="binding site" evidence="11">
    <location>
        <position position="184"/>
    </location>
    <ligand>
        <name>FMN</name>
        <dbReference type="ChEBI" id="CHEBI:58210"/>
    </ligand>
</feature>
<comment type="caution">
    <text evidence="11">Lacks conserved residue(s) required for the propagation of feature annotation.</text>
</comment>
<feature type="binding site" evidence="11">
    <location>
        <begin position="63"/>
        <end position="65"/>
    </location>
    <ligand>
        <name>FMN</name>
        <dbReference type="ChEBI" id="CHEBI:58210"/>
    </ligand>
</feature>
<comment type="cofactor">
    <cofactor evidence="11">
        <name>NADPH</name>
        <dbReference type="ChEBI" id="CHEBI:57783"/>
    </cofactor>
</comment>
<proteinExistence type="inferred from homology"/>
<comment type="similarity">
    <text evidence="11">Belongs to the IPP isomerase type 2 family.</text>
</comment>
<dbReference type="EC" id="5.3.3.2" evidence="11"/>
<keyword evidence="2 11" id="KW-0963">Cytoplasm</keyword>
<feature type="binding site" evidence="11">
    <location>
        <begin position="6"/>
        <end position="7"/>
    </location>
    <ligand>
        <name>substrate</name>
    </ligand>
</feature>
<keyword evidence="8 11" id="KW-0414">Isoprene biosynthesis</keyword>
<evidence type="ECO:0000313" key="14">
    <source>
        <dbReference type="Proteomes" id="UP001290462"/>
    </source>
</evidence>
<keyword evidence="4 11" id="KW-0288">FMN</keyword>
<dbReference type="GO" id="GO:0016491">
    <property type="term" value="F:oxidoreductase activity"/>
    <property type="evidence" value="ECO:0007669"/>
    <property type="project" value="InterPro"/>
</dbReference>
<dbReference type="PANTHER" id="PTHR43665:SF1">
    <property type="entry name" value="ISOPENTENYL-DIPHOSPHATE DELTA-ISOMERASE"/>
    <property type="match status" value="1"/>
</dbReference>
<protein>
    <recommendedName>
        <fullName evidence="11">Isopentenyl-diphosphate delta-isomerase</fullName>
        <shortName evidence="11">IPP isomerase</shortName>
        <ecNumber evidence="11">5.3.3.2</ecNumber>
    </recommendedName>
    <alternativeName>
        <fullName evidence="11">Isopentenyl diphosphate:dimethylallyl diphosphate isomerase</fullName>
    </alternativeName>
    <alternativeName>
        <fullName evidence="11">Isopentenyl pyrophosphate isomerase</fullName>
    </alternativeName>
    <alternativeName>
        <fullName evidence="11">Type 2 isopentenyl diphosphate isomerase</fullName>
        <shortName evidence="11">IDI-2</shortName>
    </alternativeName>
</protein>
<dbReference type="GO" id="GO:0008299">
    <property type="term" value="P:isoprenoid biosynthetic process"/>
    <property type="evidence" value="ECO:0007669"/>
    <property type="project" value="UniProtKB-UniRule"/>
</dbReference>
<dbReference type="HAMAP" id="MF_00354">
    <property type="entry name" value="Idi_2"/>
    <property type="match status" value="1"/>
</dbReference>
<feature type="binding site" evidence="11">
    <location>
        <position position="153"/>
    </location>
    <ligand>
        <name>Mg(2+)</name>
        <dbReference type="ChEBI" id="CHEBI:18420"/>
    </ligand>
</feature>
<dbReference type="SUPFAM" id="SSF51395">
    <property type="entry name" value="FMN-linked oxidoreductases"/>
    <property type="match status" value="1"/>
</dbReference>
<keyword evidence="5 11" id="KW-0479">Metal-binding</keyword>
<organism evidence="13 14">
    <name type="scientific">Carnobacterium maltaromaticum</name>
    <name type="common">Carnobacterium piscicola</name>
    <dbReference type="NCBI Taxonomy" id="2751"/>
    <lineage>
        <taxon>Bacteria</taxon>
        <taxon>Bacillati</taxon>
        <taxon>Bacillota</taxon>
        <taxon>Bacilli</taxon>
        <taxon>Lactobacillales</taxon>
        <taxon>Carnobacteriaceae</taxon>
        <taxon>Carnobacterium</taxon>
    </lineage>
</organism>
<dbReference type="InterPro" id="IPR000262">
    <property type="entry name" value="FMN-dep_DH"/>
</dbReference>
<evidence type="ECO:0000256" key="1">
    <source>
        <dbReference type="ARBA" id="ARBA00001917"/>
    </source>
</evidence>
<feature type="binding site" evidence="11">
    <location>
        <begin position="281"/>
        <end position="282"/>
    </location>
    <ligand>
        <name>FMN</name>
        <dbReference type="ChEBI" id="CHEBI:58210"/>
    </ligand>
</feature>
<dbReference type="InterPro" id="IPR011179">
    <property type="entry name" value="IPdP_isomerase"/>
</dbReference>
<feature type="binding site" evidence="11">
    <location>
        <begin position="260"/>
        <end position="262"/>
    </location>
    <ligand>
        <name>FMN</name>
        <dbReference type="ChEBI" id="CHEBI:58210"/>
    </ligand>
</feature>
<evidence type="ECO:0000259" key="12">
    <source>
        <dbReference type="Pfam" id="PF01070"/>
    </source>
</evidence>
<dbReference type="NCBIfam" id="TIGR02151">
    <property type="entry name" value="IPP_isom_2"/>
    <property type="match status" value="1"/>
</dbReference>
<evidence type="ECO:0000256" key="11">
    <source>
        <dbReference type="HAMAP-Rule" id="MF_00354"/>
    </source>
</evidence>
<dbReference type="InterPro" id="IPR013785">
    <property type="entry name" value="Aldolase_TIM"/>
</dbReference>
<keyword evidence="3 11" id="KW-0285">Flavoprotein</keyword>
<dbReference type="GO" id="GO:0005737">
    <property type="term" value="C:cytoplasm"/>
    <property type="evidence" value="ECO:0007669"/>
    <property type="project" value="UniProtKB-SubCell"/>
</dbReference>
<evidence type="ECO:0000256" key="10">
    <source>
        <dbReference type="ARBA" id="ARBA00025810"/>
    </source>
</evidence>
<dbReference type="GO" id="GO:0000287">
    <property type="term" value="F:magnesium ion binding"/>
    <property type="evidence" value="ECO:0007669"/>
    <property type="project" value="UniProtKB-UniRule"/>
</dbReference>
<evidence type="ECO:0000256" key="6">
    <source>
        <dbReference type="ARBA" id="ARBA00022842"/>
    </source>
</evidence>
<dbReference type="PIRSF" id="PIRSF003314">
    <property type="entry name" value="IPP_isomerase"/>
    <property type="match status" value="1"/>
</dbReference>
<comment type="subcellular location">
    <subcellularLocation>
        <location evidence="11">Cytoplasm</location>
    </subcellularLocation>
</comment>
<accession>A0AAW9JZC8</accession>
<name>A0AAW9JZC8_CARML</name>
<feature type="binding site" evidence="11">
    <location>
        <position position="214"/>
    </location>
    <ligand>
        <name>FMN</name>
        <dbReference type="ChEBI" id="CHEBI:58210"/>
    </ligand>
</feature>
<feature type="binding site" evidence="11">
    <location>
        <position position="209"/>
    </location>
    <ligand>
        <name>FMN</name>
        <dbReference type="ChEBI" id="CHEBI:58210"/>
    </ligand>
</feature>
<dbReference type="CDD" id="cd02811">
    <property type="entry name" value="IDI-2_FMN"/>
    <property type="match status" value="1"/>
</dbReference>
<evidence type="ECO:0000256" key="4">
    <source>
        <dbReference type="ARBA" id="ARBA00022643"/>
    </source>
</evidence>
<evidence type="ECO:0000256" key="9">
    <source>
        <dbReference type="ARBA" id="ARBA00023235"/>
    </source>
</evidence>